<evidence type="ECO:0000256" key="3">
    <source>
        <dbReference type="ARBA" id="ARBA00022490"/>
    </source>
</evidence>
<dbReference type="GO" id="GO:0008270">
    <property type="term" value="F:zinc ion binding"/>
    <property type="evidence" value="ECO:0007669"/>
    <property type="project" value="UniProtKB-KW"/>
</dbReference>
<dbReference type="PANTHER" id="PTHR12983:SF9">
    <property type="entry name" value="E3 UBIQUITIN-PROTEIN LIGASE RNF10"/>
    <property type="match status" value="1"/>
</dbReference>
<evidence type="ECO:0000256" key="7">
    <source>
        <dbReference type="ARBA" id="ARBA00035131"/>
    </source>
</evidence>
<feature type="compositionally biased region" description="Basic and acidic residues" evidence="11">
    <location>
        <begin position="570"/>
        <end position="585"/>
    </location>
</feature>
<evidence type="ECO:0000256" key="10">
    <source>
        <dbReference type="SAM" id="Coils"/>
    </source>
</evidence>
<feature type="region of interest" description="Disordered" evidence="11">
    <location>
        <begin position="568"/>
        <end position="597"/>
    </location>
</feature>
<feature type="compositionally biased region" description="Basic and acidic residues" evidence="11">
    <location>
        <begin position="1"/>
        <end position="11"/>
    </location>
</feature>
<evidence type="ECO:0000256" key="11">
    <source>
        <dbReference type="SAM" id="MobiDB-lite"/>
    </source>
</evidence>
<feature type="domain" description="RING-type" evidence="12">
    <location>
        <begin position="197"/>
        <end position="238"/>
    </location>
</feature>
<dbReference type="SMART" id="SM00184">
    <property type="entry name" value="RING"/>
    <property type="match status" value="1"/>
</dbReference>
<gene>
    <name evidence="13" type="ORF">DIATSA_LOCUS2030</name>
</gene>
<dbReference type="Pfam" id="PF00097">
    <property type="entry name" value="zf-C3HC4"/>
    <property type="match status" value="1"/>
</dbReference>
<dbReference type="InterPro" id="IPR001841">
    <property type="entry name" value="Znf_RING"/>
</dbReference>
<evidence type="ECO:0000256" key="8">
    <source>
        <dbReference type="ARBA" id="ARBA00035390"/>
    </source>
</evidence>
<keyword evidence="10" id="KW-0175">Coiled coil</keyword>
<feature type="region of interest" description="Disordered" evidence="11">
    <location>
        <begin position="1"/>
        <end position="92"/>
    </location>
</feature>
<comment type="similarity">
    <text evidence="2">Belongs to the RNF10 family.</text>
</comment>
<dbReference type="GO" id="GO:0005634">
    <property type="term" value="C:nucleus"/>
    <property type="evidence" value="ECO:0007669"/>
    <property type="project" value="UniProtKB-ARBA"/>
</dbReference>
<keyword evidence="5 9" id="KW-0863">Zinc-finger</keyword>
<protein>
    <recommendedName>
        <fullName evidence="7">E3 ubiquitin-protein ligase RNF10</fullName>
    </recommendedName>
    <alternativeName>
        <fullName evidence="8">RING finger protein 10</fullName>
    </alternativeName>
</protein>
<dbReference type="InterPro" id="IPR018957">
    <property type="entry name" value="Znf_C3HC4_RING-type"/>
</dbReference>
<dbReference type="PROSITE" id="PS50089">
    <property type="entry name" value="ZF_RING_2"/>
    <property type="match status" value="1"/>
</dbReference>
<dbReference type="InterPro" id="IPR017907">
    <property type="entry name" value="Znf_RING_CS"/>
</dbReference>
<dbReference type="Proteomes" id="UP001153714">
    <property type="component" value="Chromosome 11"/>
</dbReference>
<feature type="compositionally biased region" description="Low complexity" evidence="11">
    <location>
        <begin position="610"/>
        <end position="637"/>
    </location>
</feature>
<keyword evidence="6" id="KW-0862">Zinc</keyword>
<evidence type="ECO:0000259" key="12">
    <source>
        <dbReference type="PROSITE" id="PS50089"/>
    </source>
</evidence>
<evidence type="ECO:0000256" key="4">
    <source>
        <dbReference type="ARBA" id="ARBA00022723"/>
    </source>
</evidence>
<dbReference type="OrthoDB" id="10064108at2759"/>
<evidence type="ECO:0000313" key="14">
    <source>
        <dbReference type="Proteomes" id="UP001153714"/>
    </source>
</evidence>
<dbReference type="InterPro" id="IPR039739">
    <property type="entry name" value="MAG2/RNF10"/>
</dbReference>
<name>A0A9P0FXI5_9NEOP</name>
<feature type="coiled-coil region" evidence="10">
    <location>
        <begin position="311"/>
        <end position="361"/>
    </location>
</feature>
<feature type="compositionally biased region" description="Polar residues" evidence="11">
    <location>
        <begin position="13"/>
        <end position="22"/>
    </location>
</feature>
<feature type="compositionally biased region" description="Basic and acidic residues" evidence="11">
    <location>
        <begin position="26"/>
        <end position="35"/>
    </location>
</feature>
<organism evidence="13 14">
    <name type="scientific">Diatraea saccharalis</name>
    <name type="common">sugarcane borer</name>
    <dbReference type="NCBI Taxonomy" id="40085"/>
    <lineage>
        <taxon>Eukaryota</taxon>
        <taxon>Metazoa</taxon>
        <taxon>Ecdysozoa</taxon>
        <taxon>Arthropoda</taxon>
        <taxon>Hexapoda</taxon>
        <taxon>Insecta</taxon>
        <taxon>Pterygota</taxon>
        <taxon>Neoptera</taxon>
        <taxon>Endopterygota</taxon>
        <taxon>Lepidoptera</taxon>
        <taxon>Glossata</taxon>
        <taxon>Ditrysia</taxon>
        <taxon>Pyraloidea</taxon>
        <taxon>Crambidae</taxon>
        <taxon>Crambinae</taxon>
        <taxon>Diatraea</taxon>
    </lineage>
</organism>
<feature type="region of interest" description="Disordered" evidence="11">
    <location>
        <begin position="610"/>
        <end position="711"/>
    </location>
</feature>
<dbReference type="PROSITE" id="PS00518">
    <property type="entry name" value="ZF_RING_1"/>
    <property type="match status" value="1"/>
</dbReference>
<keyword evidence="4" id="KW-0479">Metal-binding</keyword>
<dbReference type="SUPFAM" id="SSF57850">
    <property type="entry name" value="RING/U-box"/>
    <property type="match status" value="1"/>
</dbReference>
<keyword evidence="14" id="KW-1185">Reference proteome</keyword>
<comment type="subcellular location">
    <subcellularLocation>
        <location evidence="1">Cytoplasm</location>
    </subcellularLocation>
</comment>
<dbReference type="Gene3D" id="3.30.40.10">
    <property type="entry name" value="Zinc/RING finger domain, C3HC4 (zinc finger)"/>
    <property type="match status" value="1"/>
</dbReference>
<keyword evidence="3" id="KW-0963">Cytoplasm</keyword>
<evidence type="ECO:0000256" key="6">
    <source>
        <dbReference type="ARBA" id="ARBA00022833"/>
    </source>
</evidence>
<evidence type="ECO:0000256" key="9">
    <source>
        <dbReference type="PROSITE-ProRule" id="PRU00175"/>
    </source>
</evidence>
<evidence type="ECO:0000313" key="13">
    <source>
        <dbReference type="EMBL" id="CAH0748397.1"/>
    </source>
</evidence>
<proteinExistence type="inferred from homology"/>
<evidence type="ECO:0000256" key="1">
    <source>
        <dbReference type="ARBA" id="ARBA00004496"/>
    </source>
</evidence>
<accession>A0A9P0FXI5</accession>
<dbReference type="PANTHER" id="PTHR12983">
    <property type="entry name" value="RING FINGER 10 FAMILY MEMBER"/>
    <property type="match status" value="1"/>
</dbReference>
<dbReference type="GO" id="GO:0005737">
    <property type="term" value="C:cytoplasm"/>
    <property type="evidence" value="ECO:0007669"/>
    <property type="project" value="UniProtKB-SubCell"/>
</dbReference>
<evidence type="ECO:0000256" key="2">
    <source>
        <dbReference type="ARBA" id="ARBA00008117"/>
    </source>
</evidence>
<dbReference type="InterPro" id="IPR013083">
    <property type="entry name" value="Znf_RING/FYVE/PHD"/>
</dbReference>
<reference evidence="13" key="2">
    <citation type="submission" date="2022-10" db="EMBL/GenBank/DDBJ databases">
        <authorList>
            <consortium name="ENA_rothamsted_submissions"/>
            <consortium name="culmorum"/>
            <person name="King R."/>
        </authorList>
    </citation>
    <scope>NUCLEOTIDE SEQUENCE</scope>
</reference>
<feature type="compositionally biased region" description="Basic residues" evidence="11">
    <location>
        <begin position="132"/>
        <end position="144"/>
    </location>
</feature>
<dbReference type="GO" id="GO:0000976">
    <property type="term" value="F:transcription cis-regulatory region binding"/>
    <property type="evidence" value="ECO:0007669"/>
    <property type="project" value="TreeGrafter"/>
</dbReference>
<reference evidence="13" key="1">
    <citation type="submission" date="2021-12" db="EMBL/GenBank/DDBJ databases">
        <authorList>
            <person name="King R."/>
        </authorList>
    </citation>
    <scope>NUCLEOTIDE SEQUENCE</scope>
</reference>
<feature type="region of interest" description="Disordered" evidence="11">
    <location>
        <begin position="124"/>
        <end position="144"/>
    </location>
</feature>
<dbReference type="AlphaFoldDB" id="A0A9P0FXI5"/>
<dbReference type="GO" id="GO:0045944">
    <property type="term" value="P:positive regulation of transcription by RNA polymerase II"/>
    <property type="evidence" value="ECO:0007669"/>
    <property type="project" value="TreeGrafter"/>
</dbReference>
<evidence type="ECO:0000256" key="5">
    <source>
        <dbReference type="ARBA" id="ARBA00022771"/>
    </source>
</evidence>
<sequence>MLEDSRMDKKSLNRSSQPQSRASALDSKKNSESTHKPWTRNNKKREGQGSALKNEPYRKNGPAQRGRGQVDKRPRPRGPANFNVGGAQDARIEDDDEPEIGSVFVPGSKKQNLNHLLNFMYPTRGGPERRGHQPHSRRPTHQRVTARHDHDLYLRAYCQFVVKEDGDYDANLLDPDLPVKWDLIEEIVVRSTGSSECPICLGAPAAGRVGLCGHVYCWACVLHYAVANEKQPPPCPVCATPLHVKDMKPTRMVQWEAPAEEVTMRLVRRLRGSTTVEIAPPRGVADTKQPSIMPLENVNQAPYSKFFTASKQQVQEILERERNEIQNQILAEIDTTEIIYMEQALNILKKKEDKIKEQIDTPKIGENMAEEEVPIVYEKQLINDKRIDWFDVPDEASGIDQLQSQMSDLDIDESSLNPNAPIFLHNDINDNQSEEFPLIEYEIQEQEEQTVDNSPSVTTIDKQNQAKYFYFYQAEDGQQVFLNSLNVRILNASWGTLSAAPSLIRGRVLHRETLPLTEQTRKHMPYTAHLPLYCAFDIVEMDLRPPFVTDVALKNFSEELERRARIRARHEREERRREREWRRAMEGPPKPDFSSELLFPPAALSCSPLDPPLLSTSIEEPSSTTTVSQSPSTSGPSFAKMASTSGTWRVRRVEAPPPPPLQPSDEEPAAPRTLSLSDAIEAALHAAPSPSTKKNKKSKKVLFATGMQRAA</sequence>
<dbReference type="EMBL" id="OU893342">
    <property type="protein sequence ID" value="CAH0748397.1"/>
    <property type="molecule type" value="Genomic_DNA"/>
</dbReference>